<comment type="caution">
    <text evidence="2">The sequence shown here is derived from an EMBL/GenBank/DDBJ whole genome shotgun (WGS) entry which is preliminary data.</text>
</comment>
<dbReference type="Proteomes" id="UP000823521">
    <property type="component" value="Unassembled WGS sequence"/>
</dbReference>
<feature type="transmembrane region" description="Helical" evidence="1">
    <location>
        <begin position="251"/>
        <end position="272"/>
    </location>
</feature>
<protein>
    <submittedName>
        <fullName evidence="2">ABC transporter permease subunit</fullName>
    </submittedName>
</protein>
<dbReference type="RefSeq" id="WP_208813499.1">
    <property type="nucleotide sequence ID" value="NZ_WVUH01000074.1"/>
</dbReference>
<keyword evidence="3" id="KW-1185">Reference proteome</keyword>
<feature type="transmembrane region" description="Helical" evidence="1">
    <location>
        <begin position="160"/>
        <end position="185"/>
    </location>
</feature>
<evidence type="ECO:0000313" key="3">
    <source>
        <dbReference type="Proteomes" id="UP000823521"/>
    </source>
</evidence>
<gene>
    <name evidence="2" type="ORF">GSF22_11370</name>
</gene>
<keyword evidence="1" id="KW-1133">Transmembrane helix</keyword>
<keyword evidence="1" id="KW-0472">Membrane</keyword>
<proteinExistence type="predicted"/>
<dbReference type="PANTHER" id="PTHR37305">
    <property type="entry name" value="INTEGRAL MEMBRANE PROTEIN-RELATED"/>
    <property type="match status" value="1"/>
</dbReference>
<organism evidence="2 3">
    <name type="scientific">Micromonospora echinofusca</name>
    <dbReference type="NCBI Taxonomy" id="47858"/>
    <lineage>
        <taxon>Bacteria</taxon>
        <taxon>Bacillati</taxon>
        <taxon>Actinomycetota</taxon>
        <taxon>Actinomycetes</taxon>
        <taxon>Micromonosporales</taxon>
        <taxon>Micromonosporaceae</taxon>
        <taxon>Micromonospora</taxon>
    </lineage>
</organism>
<reference evidence="2 3" key="1">
    <citation type="submission" date="2019-12" db="EMBL/GenBank/DDBJ databases">
        <title>Whole genome sequencing of endophytic Actinobacterium Micromonospora sp. MPMI6T.</title>
        <authorList>
            <person name="Evv R."/>
            <person name="Podile A.R."/>
        </authorList>
    </citation>
    <scope>NUCLEOTIDE SEQUENCE [LARGE SCALE GENOMIC DNA]</scope>
    <source>
        <strain evidence="2 3">MPMI6</strain>
    </source>
</reference>
<sequence>MNLVRAELLKIRTTNTWWLFGLGAVLMTALAFLVNMLTANTMLDGGIGDLEGINPEQAEQIRAQADVAYQAANLYTSGQFFGLLFVMLLGIIVVTNEYYHQTATTTFLTTPQRTRVVVAKLIAATGIGAAFWLVTTVLTIPATALYLASKDLGSQLGDGGVIRAILLNLLAYLLWGIFGVGFGVLIRSQIGATVTAVVLYLVGTTAASIIFTVLQQWLGWDWIDNLQVVVPSIASTLMISGTELPGSPPQWVGAAVLIAYAVVTGTVGTIIMRRRDIS</sequence>
<dbReference type="PANTHER" id="PTHR37305:SF1">
    <property type="entry name" value="MEMBRANE PROTEIN"/>
    <property type="match status" value="1"/>
</dbReference>
<accession>A0ABS3VPX2</accession>
<feature type="transmembrane region" description="Helical" evidence="1">
    <location>
        <begin position="16"/>
        <end position="34"/>
    </location>
</feature>
<dbReference type="EMBL" id="WVUH01000074">
    <property type="protein sequence ID" value="MBO4206596.1"/>
    <property type="molecule type" value="Genomic_DNA"/>
</dbReference>
<name>A0ABS3VPX2_MICEH</name>
<evidence type="ECO:0000256" key="1">
    <source>
        <dbReference type="SAM" id="Phobius"/>
    </source>
</evidence>
<feature type="transmembrane region" description="Helical" evidence="1">
    <location>
        <begin position="80"/>
        <end position="100"/>
    </location>
</feature>
<keyword evidence="1" id="KW-0812">Transmembrane</keyword>
<feature type="transmembrane region" description="Helical" evidence="1">
    <location>
        <begin position="121"/>
        <end position="148"/>
    </location>
</feature>
<evidence type="ECO:0000313" key="2">
    <source>
        <dbReference type="EMBL" id="MBO4206596.1"/>
    </source>
</evidence>
<feature type="transmembrane region" description="Helical" evidence="1">
    <location>
        <begin position="197"/>
        <end position="218"/>
    </location>
</feature>